<gene>
    <name evidence="1" type="ORF">FB476_1526</name>
</gene>
<dbReference type="OrthoDB" id="5148561at2"/>
<sequence length="92" mass="10213">MPEAEDAAWAQLEAIRSCPTGHSTFETRGYRNGLGFCTDWGMSRSGAFDVREVGHPCSVCGVGCFYSQRGEEWFCEEHAPARDEEDLFGQEG</sequence>
<proteinExistence type="predicted"/>
<evidence type="ECO:0000313" key="2">
    <source>
        <dbReference type="Proteomes" id="UP000315133"/>
    </source>
</evidence>
<name>A0A543KNJ6_9MICO</name>
<organism evidence="1 2">
    <name type="scientific">Ornithinimicrobium humiphilum</name>
    <dbReference type="NCBI Taxonomy" id="125288"/>
    <lineage>
        <taxon>Bacteria</taxon>
        <taxon>Bacillati</taxon>
        <taxon>Actinomycetota</taxon>
        <taxon>Actinomycetes</taxon>
        <taxon>Micrococcales</taxon>
        <taxon>Ornithinimicrobiaceae</taxon>
        <taxon>Ornithinimicrobium</taxon>
    </lineage>
</organism>
<dbReference type="EMBL" id="VFPU01000001">
    <property type="protein sequence ID" value="TQM96641.1"/>
    <property type="molecule type" value="Genomic_DNA"/>
</dbReference>
<protein>
    <submittedName>
        <fullName evidence="1">Uncharacterized protein</fullName>
    </submittedName>
</protein>
<accession>A0A543KNJ6</accession>
<dbReference type="Proteomes" id="UP000315133">
    <property type="component" value="Unassembled WGS sequence"/>
</dbReference>
<dbReference type="RefSeq" id="WP_141818230.1">
    <property type="nucleotide sequence ID" value="NZ_BAAAIL010000003.1"/>
</dbReference>
<comment type="caution">
    <text evidence="1">The sequence shown here is derived from an EMBL/GenBank/DDBJ whole genome shotgun (WGS) entry which is preliminary data.</text>
</comment>
<evidence type="ECO:0000313" key="1">
    <source>
        <dbReference type="EMBL" id="TQM96641.1"/>
    </source>
</evidence>
<reference evidence="1 2" key="1">
    <citation type="submission" date="2019-06" db="EMBL/GenBank/DDBJ databases">
        <title>Sequencing the genomes of 1000 actinobacteria strains.</title>
        <authorList>
            <person name="Klenk H.-P."/>
        </authorList>
    </citation>
    <scope>NUCLEOTIDE SEQUENCE [LARGE SCALE GENOMIC DNA]</scope>
    <source>
        <strain evidence="1 2">DSM 12362</strain>
    </source>
</reference>
<keyword evidence="2" id="KW-1185">Reference proteome</keyword>
<dbReference type="AlphaFoldDB" id="A0A543KNJ6"/>